<reference evidence="2 3" key="1">
    <citation type="submission" date="2022-04" db="EMBL/GenBank/DDBJ databases">
        <title>Human microbiome associated bacterial genomes.</title>
        <authorList>
            <person name="Sandstrom S."/>
            <person name="Salamzade R."/>
            <person name="Kalan L.R."/>
        </authorList>
    </citation>
    <scope>NUCLEOTIDE SEQUENCE [LARGE SCALE GENOMIC DNA]</scope>
    <source>
        <strain evidence="3">p3-SID767</strain>
    </source>
</reference>
<feature type="region of interest" description="Disordered" evidence="1">
    <location>
        <begin position="130"/>
        <end position="155"/>
    </location>
</feature>
<gene>
    <name evidence="2" type="ORF">M3B43_12225</name>
</gene>
<proteinExistence type="predicted"/>
<keyword evidence="3" id="KW-1185">Reference proteome</keyword>
<dbReference type="RefSeq" id="WP_260074215.1">
    <property type="nucleotide sequence ID" value="NZ_JALXMO010000072.1"/>
</dbReference>
<feature type="compositionally biased region" description="Basic and acidic residues" evidence="1">
    <location>
        <begin position="130"/>
        <end position="139"/>
    </location>
</feature>
<dbReference type="Proteomes" id="UP001205046">
    <property type="component" value="Unassembled WGS sequence"/>
</dbReference>
<feature type="non-terminal residue" evidence="2">
    <location>
        <position position="155"/>
    </location>
</feature>
<evidence type="ECO:0000313" key="2">
    <source>
        <dbReference type="EMBL" id="MCT1608059.1"/>
    </source>
</evidence>
<comment type="caution">
    <text evidence="2">The sequence shown here is derived from an EMBL/GenBank/DDBJ whole genome shotgun (WGS) entry which is preliminary data.</text>
</comment>
<sequence length="155" mass="18208">MVKRIEPGILPPLREALSLVFWYKKDLRQHLTACMPELRGLIAQFDWQNGIKRNIVSQLVDTLYTDQHKHFDSLLKLILGTTDLGDLTHLKQLPEEGERKYREATEALATLRTRTESLKHLRDEQELRHQRLEQQREQAKAGQAFAEQLEKLRTE</sequence>
<organism evidence="2 3">
    <name type="scientific">Nesterenkonia massiliensis</name>
    <dbReference type="NCBI Taxonomy" id="1232429"/>
    <lineage>
        <taxon>Bacteria</taxon>
        <taxon>Bacillati</taxon>
        <taxon>Actinomycetota</taxon>
        <taxon>Actinomycetes</taxon>
        <taxon>Micrococcales</taxon>
        <taxon>Micrococcaceae</taxon>
        <taxon>Nesterenkonia</taxon>
    </lineage>
</organism>
<evidence type="ECO:0000313" key="3">
    <source>
        <dbReference type="Proteomes" id="UP001205046"/>
    </source>
</evidence>
<protein>
    <submittedName>
        <fullName evidence="2">Uncharacterized protein</fullName>
    </submittedName>
</protein>
<accession>A0ABT2HU63</accession>
<evidence type="ECO:0000256" key="1">
    <source>
        <dbReference type="SAM" id="MobiDB-lite"/>
    </source>
</evidence>
<dbReference type="EMBL" id="JALXMO010000072">
    <property type="protein sequence ID" value="MCT1608059.1"/>
    <property type="molecule type" value="Genomic_DNA"/>
</dbReference>
<name>A0ABT2HU63_9MICC</name>